<keyword evidence="2" id="KW-1185">Reference proteome</keyword>
<gene>
    <name evidence="1" type="ORF">ACPOL_1689</name>
</gene>
<dbReference type="InterPro" id="IPR011044">
    <property type="entry name" value="Quino_amine_DH_bsu"/>
</dbReference>
<dbReference type="SUPFAM" id="SSF50969">
    <property type="entry name" value="YVTN repeat-like/Quinoprotein amine dehydrogenase"/>
    <property type="match status" value="1"/>
</dbReference>
<dbReference type="Gene3D" id="2.130.10.10">
    <property type="entry name" value="YVTN repeat-like/Quinoprotein amine dehydrogenase"/>
    <property type="match status" value="1"/>
</dbReference>
<reference evidence="1 2" key="1">
    <citation type="journal article" date="2018" name="Front. Microbiol.">
        <title>Hydrolytic Capabilities as a Key to Environmental Success: Chitinolytic and Cellulolytic Acidobacteria From Acidic Sub-arctic Soils and Boreal Peatlands.</title>
        <authorList>
            <person name="Belova S.E."/>
            <person name="Ravin N.V."/>
            <person name="Pankratov T.A."/>
            <person name="Rakitin A.L."/>
            <person name="Ivanova A.A."/>
            <person name="Beletsky A.V."/>
            <person name="Mardanov A.V."/>
            <person name="Sinninghe Damste J.S."/>
            <person name="Dedysh S.N."/>
        </authorList>
    </citation>
    <scope>NUCLEOTIDE SEQUENCE [LARGE SCALE GENOMIC DNA]</scope>
    <source>
        <strain evidence="1 2">SBC82</strain>
    </source>
</reference>
<evidence type="ECO:0000313" key="1">
    <source>
        <dbReference type="EMBL" id="AXC11033.1"/>
    </source>
</evidence>
<dbReference type="AlphaFoldDB" id="A0A2Z5FVX1"/>
<dbReference type="Proteomes" id="UP000253606">
    <property type="component" value="Chromosome"/>
</dbReference>
<dbReference type="InterPro" id="IPR015943">
    <property type="entry name" value="WD40/YVTN_repeat-like_dom_sf"/>
</dbReference>
<proteinExistence type="predicted"/>
<organism evidence="1 2">
    <name type="scientific">Acidisarcina polymorpha</name>
    <dbReference type="NCBI Taxonomy" id="2211140"/>
    <lineage>
        <taxon>Bacteria</taxon>
        <taxon>Pseudomonadati</taxon>
        <taxon>Acidobacteriota</taxon>
        <taxon>Terriglobia</taxon>
        <taxon>Terriglobales</taxon>
        <taxon>Acidobacteriaceae</taxon>
        <taxon>Acidisarcina</taxon>
    </lineage>
</organism>
<dbReference type="KEGG" id="abas:ACPOL_1689"/>
<dbReference type="EMBL" id="CP030840">
    <property type="protein sequence ID" value="AXC11033.1"/>
    <property type="molecule type" value="Genomic_DNA"/>
</dbReference>
<protein>
    <submittedName>
        <fullName evidence="1">Uncharacterized protein</fullName>
    </submittedName>
</protein>
<accession>A0A2Z5FVX1</accession>
<name>A0A2Z5FVX1_9BACT</name>
<sequence>MAGCGKNFYFAGRNLPPSGVTNRVMITIQNPSALTKGALTFVDAFYDIRHAFNNENNNFSIGGASVSLPLTIQNMPEEQLGAVYNAGDGSVALINYATEKQSTSVSGSPSSSIFISRDQRYLIAAEQTAHASVINDRVIGRTVPLNLPGVYRISLNASASIGLAFVQNSNEVYSVVHLTGPQQSSYQAYFAANGKWPANSFGLPAQDCEPQNLPVYCAYPVSPGTASFDRPIKGIFSPDGSTVYVLNCGPECGGNTSGVTTIPITASSLNPGGIGPSAINLQATATLAVPGGATNAIGSGTTLYIAGQSVQPDGYLSGNLSVVNLNTSQVTGVYPISDGAHNKMLFADDNTLFVGSVQCQSGERYHLDPNSATGCLALFNISTNAVALDSFKGDLTGIADVEGLHKIYVAEGGQIHIYTTTNFTELDNSNVTVVGTATDVAYMDGSTDYNNTTY</sequence>
<evidence type="ECO:0000313" key="2">
    <source>
        <dbReference type="Proteomes" id="UP000253606"/>
    </source>
</evidence>